<dbReference type="Gene3D" id="1.20.1250.20">
    <property type="entry name" value="MFS general substrate transporter like domains"/>
    <property type="match status" value="1"/>
</dbReference>
<dbReference type="EMBL" id="CP045905">
    <property type="protein sequence ID" value="QQP36651.1"/>
    <property type="molecule type" value="Genomic_DNA"/>
</dbReference>
<accession>A0A7T8GSF1</accession>
<feature type="non-terminal residue" evidence="7">
    <location>
        <position position="59"/>
    </location>
</feature>
<evidence type="ECO:0000256" key="3">
    <source>
        <dbReference type="ARBA" id="ARBA00022989"/>
    </source>
</evidence>
<evidence type="ECO:0000256" key="4">
    <source>
        <dbReference type="ARBA" id="ARBA00023136"/>
    </source>
</evidence>
<dbReference type="Pfam" id="PF00083">
    <property type="entry name" value="Sugar_tr"/>
    <property type="match status" value="1"/>
</dbReference>
<dbReference type="AlphaFoldDB" id="A0A7T8GSF1"/>
<dbReference type="InterPro" id="IPR050549">
    <property type="entry name" value="MFS_Trehalose_Transporter"/>
</dbReference>
<feature type="transmembrane region" description="Helical" evidence="5">
    <location>
        <begin position="28"/>
        <end position="49"/>
    </location>
</feature>
<dbReference type="GO" id="GO:0016020">
    <property type="term" value="C:membrane"/>
    <property type="evidence" value="ECO:0007669"/>
    <property type="project" value="UniProtKB-SubCell"/>
</dbReference>
<keyword evidence="8" id="KW-1185">Reference proteome</keyword>
<organism evidence="7 8">
    <name type="scientific">Caligus rogercresseyi</name>
    <name type="common">Sea louse</name>
    <dbReference type="NCBI Taxonomy" id="217165"/>
    <lineage>
        <taxon>Eukaryota</taxon>
        <taxon>Metazoa</taxon>
        <taxon>Ecdysozoa</taxon>
        <taxon>Arthropoda</taxon>
        <taxon>Crustacea</taxon>
        <taxon>Multicrustacea</taxon>
        <taxon>Hexanauplia</taxon>
        <taxon>Copepoda</taxon>
        <taxon>Siphonostomatoida</taxon>
        <taxon>Caligidae</taxon>
        <taxon>Caligus</taxon>
    </lineage>
</organism>
<keyword evidence="2 5" id="KW-0812">Transmembrane</keyword>
<dbReference type="InterPro" id="IPR005828">
    <property type="entry name" value="MFS_sugar_transport-like"/>
</dbReference>
<dbReference type="SUPFAM" id="SSF103473">
    <property type="entry name" value="MFS general substrate transporter"/>
    <property type="match status" value="1"/>
</dbReference>
<dbReference type="PANTHER" id="PTHR48021">
    <property type="match status" value="1"/>
</dbReference>
<protein>
    <recommendedName>
        <fullName evidence="6">Major facilitator superfamily (MFS) profile domain-containing protein</fullName>
    </recommendedName>
</protein>
<dbReference type="OrthoDB" id="6339427at2759"/>
<dbReference type="InterPro" id="IPR036259">
    <property type="entry name" value="MFS_trans_sf"/>
</dbReference>
<evidence type="ECO:0000256" key="1">
    <source>
        <dbReference type="ARBA" id="ARBA00004141"/>
    </source>
</evidence>
<dbReference type="InterPro" id="IPR020846">
    <property type="entry name" value="MFS_dom"/>
</dbReference>
<dbReference type="Proteomes" id="UP000595437">
    <property type="component" value="Chromosome 16"/>
</dbReference>
<evidence type="ECO:0000259" key="6">
    <source>
        <dbReference type="PROSITE" id="PS50850"/>
    </source>
</evidence>
<evidence type="ECO:0000256" key="5">
    <source>
        <dbReference type="SAM" id="Phobius"/>
    </source>
</evidence>
<reference evidence="8" key="1">
    <citation type="submission" date="2021-01" db="EMBL/GenBank/DDBJ databases">
        <title>Caligus Genome Assembly.</title>
        <authorList>
            <person name="Gallardo-Escarate C."/>
        </authorList>
    </citation>
    <scope>NUCLEOTIDE SEQUENCE [LARGE SCALE GENOMIC DNA]</scope>
</reference>
<proteinExistence type="predicted"/>
<dbReference type="PROSITE" id="PS50850">
    <property type="entry name" value="MFS"/>
    <property type="match status" value="1"/>
</dbReference>
<evidence type="ECO:0000313" key="8">
    <source>
        <dbReference type="Proteomes" id="UP000595437"/>
    </source>
</evidence>
<sequence>MPLAALLGGFIGGSLLEALGRKKTILSTAIPFIIAGLIVAFAQDVYMIYAGRAMTGFCI</sequence>
<gene>
    <name evidence="7" type="ORF">FKW44_021818</name>
</gene>
<keyword evidence="3 5" id="KW-1133">Transmembrane helix</keyword>
<comment type="subcellular location">
    <subcellularLocation>
        <location evidence="1">Membrane</location>
        <topology evidence="1">Multi-pass membrane protein</topology>
    </subcellularLocation>
</comment>
<evidence type="ECO:0000313" key="7">
    <source>
        <dbReference type="EMBL" id="QQP36651.1"/>
    </source>
</evidence>
<feature type="domain" description="Major facilitator superfamily (MFS) profile" evidence="6">
    <location>
        <begin position="1"/>
        <end position="59"/>
    </location>
</feature>
<name>A0A7T8GSF1_CALRO</name>
<dbReference type="GO" id="GO:0022857">
    <property type="term" value="F:transmembrane transporter activity"/>
    <property type="evidence" value="ECO:0007669"/>
    <property type="project" value="InterPro"/>
</dbReference>
<keyword evidence="4 5" id="KW-0472">Membrane</keyword>
<evidence type="ECO:0000256" key="2">
    <source>
        <dbReference type="ARBA" id="ARBA00022692"/>
    </source>
</evidence>
<dbReference type="PANTHER" id="PTHR48021:SF1">
    <property type="entry name" value="GH07001P-RELATED"/>
    <property type="match status" value="1"/>
</dbReference>